<dbReference type="Proteomes" id="UP001497444">
    <property type="component" value="Chromosome 19"/>
</dbReference>
<reference evidence="2" key="1">
    <citation type="submission" date="2024-02" db="EMBL/GenBank/DDBJ databases">
        <authorList>
            <consortium name="ELIXIR-Norway"/>
            <consortium name="Elixir Norway"/>
        </authorList>
    </citation>
    <scope>NUCLEOTIDE SEQUENCE</scope>
</reference>
<protein>
    <submittedName>
        <fullName evidence="2">Uncharacterized protein</fullName>
    </submittedName>
</protein>
<dbReference type="EMBL" id="OZ020114">
    <property type="protein sequence ID" value="CAK9267450.1"/>
    <property type="molecule type" value="Genomic_DNA"/>
</dbReference>
<accession>A0ABP0WP96</accession>
<sequence length="431" mass="48238">MSRDDRIATSALMELSARPTVLAIKSGPQPRAPKAQAQAAAPNTVAPAAAASGNVVKTEYRHIHYYKDSGKFGTWSRPYKGCPQKRVYIGSFRSMYLSKRAQDRAYLKYNLDTKIPLHFKESDYALDEELRNTMSDLDFVKLLRAESRDYYKLVAEPSKCLQSYYKPPSEDEETQVLVGSFSKRTPEAKASSSTAIEEPAKDSRPKRLAKTLCSEVIRKVCNKKPRSSEAIQKVCSKKPMGAKKVCFQVRSKVCSKKPGGTKTRCSKVLRKVCSKQLQGPSKREVRLAIEASLKSMETAPPSSAPDAVEDMFLDHVSIVRKQRSPRKSAFWKTINARSTPTAGVEGSHAAATAVASEILSAMLSTMPISESETSDVMELDNSLDTEKDQEEQQELEENMDIPTFPPKPRFMMMNQFTIPFKKRTSFRKMFA</sequence>
<organism evidence="2 3">
    <name type="scientific">Sphagnum jensenii</name>
    <dbReference type="NCBI Taxonomy" id="128206"/>
    <lineage>
        <taxon>Eukaryota</taxon>
        <taxon>Viridiplantae</taxon>
        <taxon>Streptophyta</taxon>
        <taxon>Embryophyta</taxon>
        <taxon>Bryophyta</taxon>
        <taxon>Sphagnophytina</taxon>
        <taxon>Sphagnopsida</taxon>
        <taxon>Sphagnales</taxon>
        <taxon>Sphagnaceae</taxon>
        <taxon>Sphagnum</taxon>
    </lineage>
</organism>
<evidence type="ECO:0000256" key="1">
    <source>
        <dbReference type="SAM" id="MobiDB-lite"/>
    </source>
</evidence>
<gene>
    <name evidence="2" type="ORF">CSSPJE1EN1_LOCUS12928</name>
</gene>
<name>A0ABP0WP96_9BRYO</name>
<feature type="region of interest" description="Disordered" evidence="1">
    <location>
        <begin position="382"/>
        <end position="408"/>
    </location>
</feature>
<feature type="region of interest" description="Disordered" evidence="1">
    <location>
        <begin position="184"/>
        <end position="203"/>
    </location>
</feature>
<keyword evidence="3" id="KW-1185">Reference proteome</keyword>
<evidence type="ECO:0000313" key="3">
    <source>
        <dbReference type="Proteomes" id="UP001497444"/>
    </source>
</evidence>
<feature type="compositionally biased region" description="Acidic residues" evidence="1">
    <location>
        <begin position="382"/>
        <end position="399"/>
    </location>
</feature>
<proteinExistence type="predicted"/>
<evidence type="ECO:0000313" key="2">
    <source>
        <dbReference type="EMBL" id="CAK9267450.1"/>
    </source>
</evidence>